<comment type="caution">
    <text evidence="1">The sequence shown here is derived from an EMBL/GenBank/DDBJ whole genome shotgun (WGS) entry which is preliminary data.</text>
</comment>
<proteinExistence type="predicted"/>
<accession>A0ABW5GYE4</accession>
<protein>
    <submittedName>
        <fullName evidence="1">Uncharacterized protein</fullName>
    </submittedName>
</protein>
<organism evidence="1 2">
    <name type="scientific">Amycolatopsis samaneae</name>
    <dbReference type="NCBI Taxonomy" id="664691"/>
    <lineage>
        <taxon>Bacteria</taxon>
        <taxon>Bacillati</taxon>
        <taxon>Actinomycetota</taxon>
        <taxon>Actinomycetes</taxon>
        <taxon>Pseudonocardiales</taxon>
        <taxon>Pseudonocardiaceae</taxon>
        <taxon>Amycolatopsis</taxon>
    </lineage>
</organism>
<evidence type="ECO:0000313" key="2">
    <source>
        <dbReference type="Proteomes" id="UP001597419"/>
    </source>
</evidence>
<dbReference type="RefSeq" id="WP_345408975.1">
    <property type="nucleotide sequence ID" value="NZ_BAABHG010000033.1"/>
</dbReference>
<dbReference type="Proteomes" id="UP001597419">
    <property type="component" value="Unassembled WGS sequence"/>
</dbReference>
<sequence>MRRRLWILLGWSPAHGVPATVVAVLGLDAEDNRAVAVHVEWMPREYTAGRTWRARLAATSADDLLVRMSEWEDSPIAPAVVAEPSARAADVAAAVQIQLDDLLRPPR</sequence>
<gene>
    <name evidence="1" type="ORF">ACFSYJ_43785</name>
</gene>
<keyword evidence="2" id="KW-1185">Reference proteome</keyword>
<reference evidence="2" key="1">
    <citation type="journal article" date="2019" name="Int. J. Syst. Evol. Microbiol.">
        <title>The Global Catalogue of Microorganisms (GCM) 10K type strain sequencing project: providing services to taxonomists for standard genome sequencing and annotation.</title>
        <authorList>
            <consortium name="The Broad Institute Genomics Platform"/>
            <consortium name="The Broad Institute Genome Sequencing Center for Infectious Disease"/>
            <person name="Wu L."/>
            <person name="Ma J."/>
        </authorList>
    </citation>
    <scope>NUCLEOTIDE SEQUENCE [LARGE SCALE GENOMIC DNA]</scope>
    <source>
        <strain evidence="2">CGMCC 4.7643</strain>
    </source>
</reference>
<evidence type="ECO:0000313" key="1">
    <source>
        <dbReference type="EMBL" id="MFD2465594.1"/>
    </source>
</evidence>
<name>A0ABW5GYE4_9PSEU</name>
<dbReference type="EMBL" id="JBHUKU010000034">
    <property type="protein sequence ID" value="MFD2465594.1"/>
    <property type="molecule type" value="Genomic_DNA"/>
</dbReference>